<dbReference type="PANTHER" id="PTHR12683">
    <property type="entry name" value="CDK-ACTIVATING KINASE ASSEMBLY FACTOR MAT1"/>
    <property type="match status" value="1"/>
</dbReference>
<dbReference type="PROSITE" id="PS50089">
    <property type="entry name" value="ZF_RING_2"/>
    <property type="match status" value="1"/>
</dbReference>
<evidence type="ECO:0000256" key="3">
    <source>
        <dbReference type="ARBA" id="ARBA00022833"/>
    </source>
</evidence>
<dbReference type="GO" id="GO:0005675">
    <property type="term" value="C:transcription factor TFIIH holo complex"/>
    <property type="evidence" value="ECO:0007669"/>
    <property type="project" value="UniProtKB-UniRule"/>
</dbReference>
<dbReference type="GO" id="GO:0061575">
    <property type="term" value="F:cyclin-dependent protein serine/threonine kinase activator activity"/>
    <property type="evidence" value="ECO:0007669"/>
    <property type="project" value="UniProtKB-UniRule"/>
</dbReference>
<dbReference type="GO" id="GO:0006289">
    <property type="term" value="P:nucleotide-excision repair"/>
    <property type="evidence" value="ECO:0007669"/>
    <property type="project" value="InterPro"/>
</dbReference>
<dbReference type="SUPFAM" id="SSF57850">
    <property type="entry name" value="RING/U-box"/>
    <property type="match status" value="1"/>
</dbReference>
<organism evidence="6 7">
    <name type="scientific">Gadus morhua</name>
    <name type="common">Atlantic cod</name>
    <dbReference type="NCBI Taxonomy" id="8049"/>
    <lineage>
        <taxon>Eukaryota</taxon>
        <taxon>Metazoa</taxon>
        <taxon>Chordata</taxon>
        <taxon>Craniata</taxon>
        <taxon>Vertebrata</taxon>
        <taxon>Euteleostomi</taxon>
        <taxon>Actinopterygii</taxon>
        <taxon>Neopterygii</taxon>
        <taxon>Teleostei</taxon>
        <taxon>Neoteleostei</taxon>
        <taxon>Acanthomorphata</taxon>
        <taxon>Zeiogadaria</taxon>
        <taxon>Gadariae</taxon>
        <taxon>Gadiformes</taxon>
        <taxon>Gadoidei</taxon>
        <taxon>Gadidae</taxon>
        <taxon>Gadus</taxon>
    </lineage>
</organism>
<dbReference type="PANTHER" id="PTHR12683:SF13">
    <property type="entry name" value="CDK-ACTIVATING KINASE ASSEMBLY FACTOR MAT1"/>
    <property type="match status" value="1"/>
</dbReference>
<evidence type="ECO:0000256" key="2">
    <source>
        <dbReference type="ARBA" id="ARBA00022771"/>
    </source>
</evidence>
<gene>
    <name evidence="6" type="primary">MNAT1</name>
</gene>
<protein>
    <submittedName>
        <fullName evidence="6">MNAT1 component of CDK activating kinase</fullName>
    </submittedName>
</protein>
<dbReference type="Gene3D" id="3.30.40.10">
    <property type="entry name" value="Zinc/RING finger domain, C3HC4 (zinc finger)"/>
    <property type="match status" value="1"/>
</dbReference>
<dbReference type="CDD" id="cd16517">
    <property type="entry name" value="RING-HC_MAT1"/>
    <property type="match status" value="1"/>
</dbReference>
<accession>A0A8C4ZBZ3</accession>
<dbReference type="Pfam" id="PF17121">
    <property type="entry name" value="zf-C3HC4_5"/>
    <property type="match status" value="1"/>
</dbReference>
<keyword evidence="1" id="KW-0479">Metal-binding</keyword>
<dbReference type="InterPro" id="IPR015877">
    <property type="entry name" value="MAT1_centre"/>
</dbReference>
<dbReference type="PROSITE" id="PS00518">
    <property type="entry name" value="ZF_RING_1"/>
    <property type="match status" value="1"/>
</dbReference>
<dbReference type="AlphaFoldDB" id="A0A8C4ZBZ3"/>
<reference evidence="6" key="1">
    <citation type="submission" date="2025-08" db="UniProtKB">
        <authorList>
            <consortium name="Ensembl"/>
        </authorList>
    </citation>
    <scope>IDENTIFICATION</scope>
</reference>
<proteinExistence type="predicted"/>
<dbReference type="Proteomes" id="UP000694546">
    <property type="component" value="Chromosome 5"/>
</dbReference>
<name>A0A8C4ZBZ3_GADMO</name>
<keyword evidence="3" id="KW-0862">Zinc</keyword>
<reference evidence="6" key="2">
    <citation type="submission" date="2025-09" db="UniProtKB">
        <authorList>
            <consortium name="Ensembl"/>
        </authorList>
    </citation>
    <scope>IDENTIFICATION</scope>
</reference>
<dbReference type="Pfam" id="PF06391">
    <property type="entry name" value="MAT1"/>
    <property type="match status" value="1"/>
</dbReference>
<keyword evidence="2 4" id="KW-0863">Zinc-finger</keyword>
<evidence type="ECO:0000259" key="5">
    <source>
        <dbReference type="PROSITE" id="PS50089"/>
    </source>
</evidence>
<dbReference type="Pfam" id="PF25811">
    <property type="entry name" value="CAK-anch_MAT1"/>
    <property type="match status" value="1"/>
</dbReference>
<evidence type="ECO:0000313" key="6">
    <source>
        <dbReference type="Ensembl" id="ENSGMOP00000011596.2"/>
    </source>
</evidence>
<dbReference type="InterPro" id="IPR001841">
    <property type="entry name" value="Znf_RING"/>
</dbReference>
<evidence type="ECO:0000256" key="1">
    <source>
        <dbReference type="ARBA" id="ARBA00022723"/>
    </source>
</evidence>
<evidence type="ECO:0000313" key="7">
    <source>
        <dbReference type="Proteomes" id="UP000694546"/>
    </source>
</evidence>
<sequence length="186" mass="20793">MDDQGCPRCKTTKYRNPSLKLMVNVCGHTLCENCVDMLFVRGSGNCVQCDTPLRKSNFRVQLFEDPAVDKEVEIHNGDYCIMLNFSLSLSLLLPLPLALPFPFPLQGQTVSLQPMAKIEEVLYRYQPLFIETYGPPVPELDHLGRLGYLKHVRAALPQDTAGGYSSGLACHRALQDAFSGLFPIQF</sequence>
<dbReference type="Ensembl" id="ENSGMOT00000011911.2">
    <property type="protein sequence ID" value="ENSGMOP00000011596.2"/>
    <property type="gene ID" value="ENSGMOG00000010848.2"/>
</dbReference>
<dbReference type="GO" id="GO:0008270">
    <property type="term" value="F:zinc ion binding"/>
    <property type="evidence" value="ECO:0007669"/>
    <property type="project" value="UniProtKB-KW"/>
</dbReference>
<dbReference type="GeneTree" id="ENSGT00390000002319"/>
<evidence type="ECO:0000256" key="4">
    <source>
        <dbReference type="PROSITE-ProRule" id="PRU00175"/>
    </source>
</evidence>
<feature type="domain" description="RING-type" evidence="5">
    <location>
        <begin position="6"/>
        <end position="50"/>
    </location>
</feature>
<dbReference type="GO" id="GO:0006357">
    <property type="term" value="P:regulation of transcription by RNA polymerase II"/>
    <property type="evidence" value="ECO:0007669"/>
    <property type="project" value="TreeGrafter"/>
</dbReference>
<dbReference type="InterPro" id="IPR013083">
    <property type="entry name" value="Znf_RING/FYVE/PHD"/>
</dbReference>
<dbReference type="InterPro" id="IPR017907">
    <property type="entry name" value="Znf_RING_CS"/>
</dbReference>
<dbReference type="InterPro" id="IPR057657">
    <property type="entry name" value="MAT1_CAK-anch"/>
</dbReference>
<keyword evidence="7" id="KW-1185">Reference proteome</keyword>